<dbReference type="RefSeq" id="WP_179967951.1">
    <property type="nucleotide sequence ID" value="NZ_AP022560.1"/>
</dbReference>
<proteinExistence type="predicted"/>
<feature type="transmembrane region" description="Helical" evidence="1">
    <location>
        <begin position="271"/>
        <end position="291"/>
    </location>
</feature>
<sequence>MPVDAPPKPNSDVRGRLASFGTVLIIIVVYAAALAGYHYVAGPAESLPPPDIGESGDTVVVVDLEELRTVETQLDVDVMVYPADKYMNPALNVVNTNVAVRLFVDEVSIGGDLETPAGSLPQEISTTLETYGDPESWPFDDYTIGPVRADVIVGSGDDRKFQPARVEVTGNLNSWDISTTRSGPSTQSSGEGDYQTIHLSRARGPLAFDVGLCLVLVTLPAIALFLSIEMIRGRKQFMPPFGTWYAASLFAIIPIRSFMPGAPPPGAWIDQILVLWVLVALTAAMVVYFVAWHRRCN</sequence>
<feature type="transmembrane region" description="Helical" evidence="1">
    <location>
        <begin position="206"/>
        <end position="228"/>
    </location>
</feature>
<accession>A0AAD1M450</accession>
<keyword evidence="1" id="KW-1133">Transmembrane helix</keyword>
<keyword evidence="1" id="KW-0472">Membrane</keyword>
<protein>
    <submittedName>
        <fullName evidence="2">DUF4436 domain-containing protein</fullName>
    </submittedName>
</protein>
<dbReference type="PANTHER" id="PTHR37330">
    <property type="entry name" value="CONSERVED TRANSMEMBRANE PROTEIN-RELATED"/>
    <property type="match status" value="1"/>
</dbReference>
<dbReference type="KEGG" id="mmor:MMOR_02920"/>
<feature type="transmembrane region" description="Helical" evidence="1">
    <location>
        <begin position="240"/>
        <end position="259"/>
    </location>
</feature>
<dbReference type="Pfam" id="PF14494">
    <property type="entry name" value="DUF4436"/>
    <property type="match status" value="1"/>
</dbReference>
<organism evidence="2 3">
    <name type="scientific">Mycolicibacterium moriokaense</name>
    <dbReference type="NCBI Taxonomy" id="39691"/>
    <lineage>
        <taxon>Bacteria</taxon>
        <taxon>Bacillati</taxon>
        <taxon>Actinomycetota</taxon>
        <taxon>Actinomycetes</taxon>
        <taxon>Mycobacteriales</taxon>
        <taxon>Mycobacteriaceae</taxon>
        <taxon>Mycolicibacterium</taxon>
    </lineage>
</organism>
<evidence type="ECO:0000313" key="2">
    <source>
        <dbReference type="EMBL" id="BBW99355.1"/>
    </source>
</evidence>
<dbReference type="AlphaFoldDB" id="A0AAD1M450"/>
<keyword evidence="1" id="KW-0812">Transmembrane</keyword>
<feature type="transmembrane region" description="Helical" evidence="1">
    <location>
        <begin position="17"/>
        <end position="40"/>
    </location>
</feature>
<dbReference type="Proteomes" id="UP000466681">
    <property type="component" value="Chromosome"/>
</dbReference>
<evidence type="ECO:0000313" key="3">
    <source>
        <dbReference type="Proteomes" id="UP000466681"/>
    </source>
</evidence>
<dbReference type="PANTHER" id="PTHR37330:SF1">
    <property type="entry name" value="CONSERVED TRANSMEMBRANE PROTEIN-RELATED"/>
    <property type="match status" value="1"/>
</dbReference>
<dbReference type="EMBL" id="AP022560">
    <property type="protein sequence ID" value="BBW99355.1"/>
    <property type="molecule type" value="Genomic_DNA"/>
</dbReference>
<dbReference type="InterPro" id="IPR027948">
    <property type="entry name" value="DUF4436"/>
</dbReference>
<keyword evidence="3" id="KW-1185">Reference proteome</keyword>
<gene>
    <name evidence="2" type="ORF">MMOR_02920</name>
</gene>
<evidence type="ECO:0000256" key="1">
    <source>
        <dbReference type="SAM" id="Phobius"/>
    </source>
</evidence>
<reference evidence="2 3" key="1">
    <citation type="journal article" date="2019" name="Emerg. Microbes Infect.">
        <title>Comprehensive subspecies identification of 175 nontuberculous mycobacteria species based on 7547 genomic profiles.</title>
        <authorList>
            <person name="Matsumoto Y."/>
            <person name="Kinjo T."/>
            <person name="Motooka D."/>
            <person name="Nabeya D."/>
            <person name="Jung N."/>
            <person name="Uechi K."/>
            <person name="Horii T."/>
            <person name="Iida T."/>
            <person name="Fujita J."/>
            <person name="Nakamura S."/>
        </authorList>
    </citation>
    <scope>NUCLEOTIDE SEQUENCE [LARGE SCALE GENOMIC DNA]</scope>
    <source>
        <strain evidence="2 3">JCM 6375</strain>
    </source>
</reference>
<name>A0AAD1M450_9MYCO</name>